<evidence type="ECO:0000313" key="2">
    <source>
        <dbReference type="Proteomes" id="UP000199706"/>
    </source>
</evidence>
<proteinExistence type="predicted"/>
<dbReference type="PROSITE" id="PS51257">
    <property type="entry name" value="PROKAR_LIPOPROTEIN"/>
    <property type="match status" value="1"/>
</dbReference>
<evidence type="ECO:0000313" key="1">
    <source>
        <dbReference type="EMBL" id="SDG61914.1"/>
    </source>
</evidence>
<reference evidence="1 2" key="1">
    <citation type="submission" date="2016-10" db="EMBL/GenBank/DDBJ databases">
        <authorList>
            <person name="de Groot N.N."/>
        </authorList>
    </citation>
    <scope>NUCLEOTIDE SEQUENCE [LARGE SCALE GENOMIC DNA]</scope>
    <source>
        <strain evidence="1 2">LMG 2247</strain>
    </source>
</reference>
<accession>A0A1G7VQA0</accession>
<dbReference type="Proteomes" id="UP000199706">
    <property type="component" value="Unassembled WGS sequence"/>
</dbReference>
<dbReference type="AlphaFoldDB" id="A0A1G7VQA0"/>
<protein>
    <submittedName>
        <fullName evidence="1">Uncharacterized protein</fullName>
    </submittedName>
</protein>
<sequence>MKHTIGVSTRRHSIAVALSAILVAGCGGGSGSSSSNPLFSGSPATNLSAVQQSYESVALASNGGLHTLQGSLSLTTSSTGALSLSPSSYFYSINSSIPQSAANGPQTVTVTYTSEASTLTMPSIGGAARYLINGTIYVRPIPDQAQVSYSGQNVSENYFATDGKTVVESLLGTSYTVVPLSGLLSSAPSELATNSNFGILTNTYNGQSLYNQQASWQAGSSYVKAVRQVVGNTVGVGDCVLPQTTGVNITPCSATVSTLEGFFPYASASDGTTYQITDGQIMTLAGVRAWVANTALSTATPEYRVFYQNNGAIYTGYLIKDGTPLQTQSAGSTTAQNFSIFLNNAALQSIKSAINF</sequence>
<gene>
    <name evidence="1" type="ORF">SAMN05216466_104176</name>
</gene>
<organism evidence="1 2">
    <name type="scientific">Paraburkholderia phenazinium</name>
    <dbReference type="NCBI Taxonomy" id="60549"/>
    <lineage>
        <taxon>Bacteria</taxon>
        <taxon>Pseudomonadati</taxon>
        <taxon>Pseudomonadota</taxon>
        <taxon>Betaproteobacteria</taxon>
        <taxon>Burkholderiales</taxon>
        <taxon>Burkholderiaceae</taxon>
        <taxon>Paraburkholderia</taxon>
    </lineage>
</organism>
<dbReference type="OrthoDB" id="9084301at2"/>
<name>A0A1G7VQA0_9BURK</name>
<dbReference type="EMBL" id="FNCJ01000004">
    <property type="protein sequence ID" value="SDG61914.1"/>
    <property type="molecule type" value="Genomic_DNA"/>
</dbReference>